<dbReference type="InParanoid" id="A0A804MR55"/>
<evidence type="ECO:0000313" key="3">
    <source>
        <dbReference type="Proteomes" id="UP000007305"/>
    </source>
</evidence>
<dbReference type="EnsemblPlants" id="Zm00001eb105500_T001">
    <property type="protein sequence ID" value="Zm00001eb105500_P001"/>
    <property type="gene ID" value="Zm00001eb105500"/>
</dbReference>
<evidence type="ECO:0000256" key="1">
    <source>
        <dbReference type="SAM" id="MobiDB-lite"/>
    </source>
</evidence>
<reference evidence="2" key="2">
    <citation type="submission" date="2019-07" db="EMBL/GenBank/DDBJ databases">
        <authorList>
            <person name="Seetharam A."/>
            <person name="Woodhouse M."/>
            <person name="Cannon E."/>
        </authorList>
    </citation>
    <scope>NUCLEOTIDE SEQUENCE [LARGE SCALE GENOMIC DNA]</scope>
    <source>
        <strain evidence="2">cv. B73</strain>
    </source>
</reference>
<keyword evidence="3" id="KW-1185">Reference proteome</keyword>
<accession>A0A804MR55</accession>
<reference evidence="2" key="3">
    <citation type="submission" date="2021-05" db="UniProtKB">
        <authorList>
            <consortium name="EnsemblPlants"/>
        </authorList>
    </citation>
    <scope>IDENTIFICATION</scope>
    <source>
        <strain evidence="2">cv. B73</strain>
    </source>
</reference>
<feature type="region of interest" description="Disordered" evidence="1">
    <location>
        <begin position="1"/>
        <end position="88"/>
    </location>
</feature>
<feature type="compositionally biased region" description="Polar residues" evidence="1">
    <location>
        <begin position="23"/>
        <end position="33"/>
    </location>
</feature>
<dbReference type="Gramene" id="Zm00001eb105500_T001">
    <property type="protein sequence ID" value="Zm00001eb105500_P001"/>
    <property type="gene ID" value="Zm00001eb105500"/>
</dbReference>
<sequence length="124" mass="13426">MPRAATPSPTSRPWSKTGKASRWTGSGSSSQGCSWRMTAPWPTTASRRSPRCTCCPASAAAAGVATRSPASRRTSSTLPASTTQREQDDLPQVRIESLILLALLISYENDMIWYSMCCVVRCLV</sequence>
<reference evidence="3" key="1">
    <citation type="submission" date="2015-12" db="EMBL/GenBank/DDBJ databases">
        <title>Update maize B73 reference genome by single molecule sequencing technologies.</title>
        <authorList>
            <consortium name="Maize Genome Sequencing Project"/>
            <person name="Ware D."/>
        </authorList>
    </citation>
    <scope>NUCLEOTIDE SEQUENCE [LARGE SCALE GENOMIC DNA]</scope>
    <source>
        <strain evidence="3">cv. B73</strain>
    </source>
</reference>
<name>A0A804MR55_MAIZE</name>
<feature type="compositionally biased region" description="Low complexity" evidence="1">
    <location>
        <begin position="56"/>
        <end position="77"/>
    </location>
</feature>
<dbReference type="Proteomes" id="UP000007305">
    <property type="component" value="Chromosome 2"/>
</dbReference>
<dbReference type="AlphaFoldDB" id="A0A804MR55"/>
<proteinExistence type="predicted"/>
<evidence type="ECO:0000313" key="2">
    <source>
        <dbReference type="EnsemblPlants" id="Zm00001eb105500_P001"/>
    </source>
</evidence>
<organism evidence="2 3">
    <name type="scientific">Zea mays</name>
    <name type="common">Maize</name>
    <dbReference type="NCBI Taxonomy" id="4577"/>
    <lineage>
        <taxon>Eukaryota</taxon>
        <taxon>Viridiplantae</taxon>
        <taxon>Streptophyta</taxon>
        <taxon>Embryophyta</taxon>
        <taxon>Tracheophyta</taxon>
        <taxon>Spermatophyta</taxon>
        <taxon>Magnoliopsida</taxon>
        <taxon>Liliopsida</taxon>
        <taxon>Poales</taxon>
        <taxon>Poaceae</taxon>
        <taxon>PACMAD clade</taxon>
        <taxon>Panicoideae</taxon>
        <taxon>Andropogonodae</taxon>
        <taxon>Andropogoneae</taxon>
        <taxon>Tripsacinae</taxon>
        <taxon>Zea</taxon>
    </lineage>
</organism>
<protein>
    <submittedName>
        <fullName evidence="2">Uncharacterized protein</fullName>
    </submittedName>
</protein>
<dbReference type="PROSITE" id="PS51257">
    <property type="entry name" value="PROKAR_LIPOPROTEIN"/>
    <property type="match status" value="1"/>
</dbReference>